<keyword evidence="2" id="KW-1185">Reference proteome</keyword>
<organism evidence="1 2">
    <name type="scientific">Planktothrix agardhii (strain NIVA-CYA 126/8)</name>
    <dbReference type="NCBI Taxonomy" id="388467"/>
    <lineage>
        <taxon>Bacteria</taxon>
        <taxon>Bacillati</taxon>
        <taxon>Cyanobacteriota</taxon>
        <taxon>Cyanophyceae</taxon>
        <taxon>Oscillatoriophycideae</taxon>
        <taxon>Oscillatoriales</taxon>
        <taxon>Microcoleaceae</taxon>
        <taxon>Planktothrix</taxon>
    </lineage>
</organism>
<dbReference type="HOGENOM" id="CLU_166921_0_0_3"/>
<accession>A0A073CB34</accession>
<gene>
    <name evidence="1" type="ORF">A19Y_0306</name>
</gene>
<dbReference type="EMBL" id="CM002803">
    <property type="protein sequence ID" value="KEI65534.1"/>
    <property type="molecule type" value="Genomic_DNA"/>
</dbReference>
<proteinExistence type="predicted"/>
<evidence type="ECO:0000313" key="1">
    <source>
        <dbReference type="EMBL" id="KEI65534.1"/>
    </source>
</evidence>
<dbReference type="Proteomes" id="UP000027395">
    <property type="component" value="Chromosome"/>
</dbReference>
<dbReference type="PATRIC" id="fig|388467.6.peg.257"/>
<dbReference type="STRING" id="388467.A19Y_0306"/>
<dbReference type="eggNOG" id="COG4634">
    <property type="taxonomic scope" value="Bacteria"/>
</dbReference>
<sequence>MELKYLLDENIAPIYKVQLAKQNRDLIVWRVGDPNSPKIGTLDPDILTWCEKLGFILVTNNRASMPVHLVDHINVGGHIPGIFILNPKLSIGANIEELIFLAEVYFRDEYQDQIIHLPYSYLL</sequence>
<name>A0A073CB34_PLAA1</name>
<protein>
    <submittedName>
        <fullName evidence="1">Uncharacterized protein</fullName>
    </submittedName>
</protein>
<dbReference type="RefSeq" id="WP_042151458.1">
    <property type="nucleotide sequence ID" value="NZ_CM002803.1"/>
</dbReference>
<reference evidence="1 2" key="1">
    <citation type="journal article" date="2014" name="Appl. Environ. Microbiol.">
        <title>Elucidation of insertion elements encoded on plasmids and in vitro construction of shuttle vectors from the toxic cyanobacterium Planktothrix.</title>
        <authorList>
            <person name="Christiansen G."/>
            <person name="Goesmann A."/>
            <person name="Kurmayer R."/>
        </authorList>
    </citation>
    <scope>NUCLEOTIDE SEQUENCE [LARGE SCALE GENOMIC DNA]</scope>
    <source>
        <strain evidence="1 2">NIVA-CYA 126/8</strain>
    </source>
</reference>
<dbReference type="AlphaFoldDB" id="A0A073CB34"/>
<evidence type="ECO:0000313" key="2">
    <source>
        <dbReference type="Proteomes" id="UP000027395"/>
    </source>
</evidence>